<evidence type="ECO:0000313" key="4">
    <source>
        <dbReference type="EMBL" id="PSR22001.1"/>
    </source>
</evidence>
<dbReference type="Pfam" id="PF02086">
    <property type="entry name" value="MethyltransfD12"/>
    <property type="match status" value="1"/>
</dbReference>
<keyword evidence="2 4" id="KW-0808">Transferase</keyword>
<evidence type="ECO:0000256" key="2">
    <source>
        <dbReference type="ARBA" id="ARBA00022679"/>
    </source>
</evidence>
<evidence type="ECO:0000256" key="1">
    <source>
        <dbReference type="ARBA" id="ARBA00022603"/>
    </source>
</evidence>
<dbReference type="PRINTS" id="PR00505">
    <property type="entry name" value="D12N6MTFRASE"/>
</dbReference>
<dbReference type="AlphaFoldDB" id="A0A2T2WID5"/>
<dbReference type="SUPFAM" id="SSF53335">
    <property type="entry name" value="S-adenosyl-L-methionine-dependent methyltransferases"/>
    <property type="match status" value="1"/>
</dbReference>
<organism evidence="4 5">
    <name type="scientific">Sulfobacillus benefaciens</name>
    <dbReference type="NCBI Taxonomy" id="453960"/>
    <lineage>
        <taxon>Bacteria</taxon>
        <taxon>Bacillati</taxon>
        <taxon>Bacillota</taxon>
        <taxon>Clostridia</taxon>
        <taxon>Eubacteriales</taxon>
        <taxon>Clostridiales Family XVII. Incertae Sedis</taxon>
        <taxon>Sulfobacillus</taxon>
    </lineage>
</organism>
<dbReference type="GO" id="GO:0032259">
    <property type="term" value="P:methylation"/>
    <property type="evidence" value="ECO:0007669"/>
    <property type="project" value="UniProtKB-KW"/>
</dbReference>
<gene>
    <name evidence="4" type="ORF">C7B43_21005</name>
</gene>
<keyword evidence="1 4" id="KW-0489">Methyltransferase</keyword>
<protein>
    <submittedName>
        <fullName evidence="4">DNA methyltransferase</fullName>
    </submittedName>
</protein>
<dbReference type="Proteomes" id="UP000242699">
    <property type="component" value="Unassembled WGS sequence"/>
</dbReference>
<dbReference type="EMBL" id="PXYT01000121">
    <property type="protein sequence ID" value="PSR22001.1"/>
    <property type="molecule type" value="Genomic_DNA"/>
</dbReference>
<dbReference type="GO" id="GO:0006298">
    <property type="term" value="P:mismatch repair"/>
    <property type="evidence" value="ECO:0007669"/>
    <property type="project" value="TreeGrafter"/>
</dbReference>
<evidence type="ECO:0000256" key="3">
    <source>
        <dbReference type="ARBA" id="ARBA00022691"/>
    </source>
</evidence>
<dbReference type="GO" id="GO:0043565">
    <property type="term" value="F:sequence-specific DNA binding"/>
    <property type="evidence" value="ECO:0007669"/>
    <property type="project" value="TreeGrafter"/>
</dbReference>
<proteinExistence type="predicted"/>
<keyword evidence="3" id="KW-0949">S-adenosyl-L-methionine</keyword>
<dbReference type="PANTHER" id="PTHR30481:SF2">
    <property type="entry name" value="SITE-SPECIFIC DNA-METHYLTRANSFERASE (ADENINE-SPECIFIC)"/>
    <property type="match status" value="1"/>
</dbReference>
<dbReference type="InterPro" id="IPR012327">
    <property type="entry name" value="MeTrfase_D12"/>
</dbReference>
<comment type="caution">
    <text evidence="4">The sequence shown here is derived from an EMBL/GenBank/DDBJ whole genome shotgun (WGS) entry which is preliminary data.</text>
</comment>
<sequence length="331" mass="37138">MAAQGVTRSTVIVHTDCRPALDALRPHFAHAQNAPILNTLVALVEKEITKPVNVAQVKQLSLFRYPGGKTWLVPEIRKWLNTLPYRPQRFVEPFAGGGIVGLTAAAENLADQVVLSEIDDAVASVWHTLLNGSAADVDWLCQQILDFDMTLPNVSAILTASADTVTKRAFQTIIRNRVQRGGILAPGASIMKEGENGKGLKSRWYPETLVRRIMAIQHFRHRLIFRQEDAFAIIQEWTDDPHIAWFIDPPYTAGGKKAGKRLYTHPSVNHPRLFESIMLAQGECLMTYDDAPEVHALVQKHGMRVERVPMKNTHHNILYELLITKAPRRAE</sequence>
<accession>A0A2T2WID5</accession>
<dbReference type="GO" id="GO:1904047">
    <property type="term" value="F:S-adenosyl-L-methionine binding"/>
    <property type="evidence" value="ECO:0007669"/>
    <property type="project" value="TreeGrafter"/>
</dbReference>
<dbReference type="GO" id="GO:0009007">
    <property type="term" value="F:site-specific DNA-methyltransferase (adenine-specific) activity"/>
    <property type="evidence" value="ECO:0007669"/>
    <property type="project" value="UniProtKB-EC"/>
</dbReference>
<name>A0A2T2WID5_9FIRM</name>
<dbReference type="GO" id="GO:0009307">
    <property type="term" value="P:DNA restriction-modification system"/>
    <property type="evidence" value="ECO:0007669"/>
    <property type="project" value="InterPro"/>
</dbReference>
<dbReference type="Gene3D" id="3.40.50.150">
    <property type="entry name" value="Vaccinia Virus protein VP39"/>
    <property type="match status" value="2"/>
</dbReference>
<dbReference type="PANTHER" id="PTHR30481">
    <property type="entry name" value="DNA ADENINE METHYLASE"/>
    <property type="match status" value="1"/>
</dbReference>
<reference evidence="4 5" key="1">
    <citation type="journal article" date="2014" name="BMC Genomics">
        <title>Comparison of environmental and isolate Sulfobacillus genomes reveals diverse carbon, sulfur, nitrogen, and hydrogen metabolisms.</title>
        <authorList>
            <person name="Justice N.B."/>
            <person name="Norman A."/>
            <person name="Brown C.T."/>
            <person name="Singh A."/>
            <person name="Thomas B.C."/>
            <person name="Banfield J.F."/>
        </authorList>
    </citation>
    <scope>NUCLEOTIDE SEQUENCE [LARGE SCALE GENOMIC DNA]</scope>
    <source>
        <strain evidence="4">AMDSBA1</strain>
    </source>
</reference>
<evidence type="ECO:0000313" key="5">
    <source>
        <dbReference type="Proteomes" id="UP000242699"/>
    </source>
</evidence>
<dbReference type="InterPro" id="IPR029063">
    <property type="entry name" value="SAM-dependent_MTases_sf"/>
</dbReference>